<dbReference type="GO" id="GO:0008237">
    <property type="term" value="F:metallopeptidase activity"/>
    <property type="evidence" value="ECO:0007669"/>
    <property type="project" value="UniProtKB-KW"/>
</dbReference>
<dbReference type="InterPro" id="IPR008915">
    <property type="entry name" value="Peptidase_M50"/>
</dbReference>
<comment type="similarity">
    <text evidence="3">Belongs to the peptidase M50B family.</text>
</comment>
<protein>
    <submittedName>
        <fullName evidence="15">Site-2 protease family protein</fullName>
    </submittedName>
</protein>
<evidence type="ECO:0000256" key="1">
    <source>
        <dbReference type="ARBA" id="ARBA00001947"/>
    </source>
</evidence>
<evidence type="ECO:0000259" key="14">
    <source>
        <dbReference type="Pfam" id="PF02163"/>
    </source>
</evidence>
<comment type="caution">
    <text evidence="15">The sequence shown here is derived from an EMBL/GenBank/DDBJ whole genome shotgun (WGS) entry which is preliminary data.</text>
</comment>
<evidence type="ECO:0000256" key="7">
    <source>
        <dbReference type="ARBA" id="ARBA00022723"/>
    </source>
</evidence>
<keyword evidence="9" id="KW-0862">Zinc</keyword>
<evidence type="ECO:0000256" key="12">
    <source>
        <dbReference type="ARBA" id="ARBA00023136"/>
    </source>
</evidence>
<evidence type="ECO:0000256" key="5">
    <source>
        <dbReference type="ARBA" id="ARBA00022670"/>
    </source>
</evidence>
<dbReference type="AlphaFoldDB" id="A0A2M7Q9E4"/>
<reference evidence="16" key="1">
    <citation type="submission" date="2017-09" db="EMBL/GenBank/DDBJ databases">
        <title>Depth-based differentiation of microbial function through sediment-hosted aquifers and enrichment of novel symbionts in the deep terrestrial subsurface.</title>
        <authorList>
            <person name="Probst A.J."/>
            <person name="Ladd B."/>
            <person name="Jarett J.K."/>
            <person name="Geller-Mcgrath D.E."/>
            <person name="Sieber C.M.K."/>
            <person name="Emerson J.B."/>
            <person name="Anantharaman K."/>
            <person name="Thomas B.C."/>
            <person name="Malmstrom R."/>
            <person name="Stieglmeier M."/>
            <person name="Klingl A."/>
            <person name="Woyke T."/>
            <person name="Ryan C.M."/>
            <person name="Banfield J.F."/>
        </authorList>
    </citation>
    <scope>NUCLEOTIDE SEQUENCE [LARGE SCALE GENOMIC DNA]</scope>
</reference>
<evidence type="ECO:0000256" key="4">
    <source>
        <dbReference type="ARBA" id="ARBA00022475"/>
    </source>
</evidence>
<keyword evidence="7" id="KW-0479">Metal-binding</keyword>
<gene>
    <name evidence="15" type="ORF">COY96_00385</name>
</gene>
<dbReference type="GO" id="GO:0046872">
    <property type="term" value="F:metal ion binding"/>
    <property type="evidence" value="ECO:0007669"/>
    <property type="project" value="UniProtKB-KW"/>
</dbReference>
<sequence>MDNFVVLIFQLVALLFSVIIHEVSHGITAYRLGDPTAKNSGRLTLNPLKHLDFFGSFLLPFALFLIKSPVLFGWAKPVPFNPLYLKNPKRDSGLIGLSGPLSNFSIAIIFSLILKILTFVGLVNPAFLFFINIVILINIALGVFNLVPIPPLDGSKVLFAFLPRSAEKYMAVLEQYGMFILLFFIFFGFRFIIPIIYFLYGFLGSGAL</sequence>
<evidence type="ECO:0000256" key="10">
    <source>
        <dbReference type="ARBA" id="ARBA00022989"/>
    </source>
</evidence>
<evidence type="ECO:0000313" key="15">
    <source>
        <dbReference type="EMBL" id="PIY59700.1"/>
    </source>
</evidence>
<feature type="transmembrane region" description="Helical" evidence="13">
    <location>
        <begin position="126"/>
        <end position="147"/>
    </location>
</feature>
<keyword evidence="6 13" id="KW-0812">Transmembrane</keyword>
<evidence type="ECO:0000256" key="3">
    <source>
        <dbReference type="ARBA" id="ARBA00007931"/>
    </source>
</evidence>
<keyword evidence="4" id="KW-1003">Cell membrane</keyword>
<dbReference type="GO" id="GO:0006508">
    <property type="term" value="P:proteolysis"/>
    <property type="evidence" value="ECO:0007669"/>
    <property type="project" value="UniProtKB-KW"/>
</dbReference>
<keyword evidence="10 13" id="KW-1133">Transmembrane helix</keyword>
<proteinExistence type="inferred from homology"/>
<evidence type="ECO:0000256" key="9">
    <source>
        <dbReference type="ARBA" id="ARBA00022833"/>
    </source>
</evidence>
<organism evidence="15 16">
    <name type="scientific">Candidatus Wolfebacteria bacterium CG_4_10_14_0_8_um_filter_37_11</name>
    <dbReference type="NCBI Taxonomy" id="1975062"/>
    <lineage>
        <taxon>Bacteria</taxon>
        <taxon>Candidatus Wolfeibacteriota</taxon>
    </lineage>
</organism>
<dbReference type="Proteomes" id="UP000230363">
    <property type="component" value="Unassembled WGS sequence"/>
</dbReference>
<dbReference type="PANTHER" id="PTHR35864">
    <property type="entry name" value="ZINC METALLOPROTEASE MJ0611-RELATED"/>
    <property type="match status" value="1"/>
</dbReference>
<evidence type="ECO:0000313" key="16">
    <source>
        <dbReference type="Proteomes" id="UP000230363"/>
    </source>
</evidence>
<feature type="transmembrane region" description="Helical" evidence="13">
    <location>
        <begin position="178"/>
        <end position="200"/>
    </location>
</feature>
<comment type="subcellular location">
    <subcellularLocation>
        <location evidence="2">Cell membrane</location>
        <topology evidence="2">Multi-pass membrane protein</topology>
    </subcellularLocation>
</comment>
<evidence type="ECO:0000256" key="6">
    <source>
        <dbReference type="ARBA" id="ARBA00022692"/>
    </source>
</evidence>
<comment type="cofactor">
    <cofactor evidence="1">
        <name>Zn(2+)</name>
        <dbReference type="ChEBI" id="CHEBI:29105"/>
    </cofactor>
</comment>
<keyword evidence="12 13" id="KW-0472">Membrane</keyword>
<feature type="transmembrane region" description="Helical" evidence="13">
    <location>
        <begin position="94"/>
        <end position="114"/>
    </location>
</feature>
<feature type="domain" description="Peptidase M50" evidence="14">
    <location>
        <begin position="127"/>
        <end position="183"/>
    </location>
</feature>
<dbReference type="InterPro" id="IPR044537">
    <property type="entry name" value="Rip2-like"/>
</dbReference>
<evidence type="ECO:0000256" key="8">
    <source>
        <dbReference type="ARBA" id="ARBA00022801"/>
    </source>
</evidence>
<keyword evidence="8" id="KW-0378">Hydrolase</keyword>
<dbReference type="GO" id="GO:0005886">
    <property type="term" value="C:plasma membrane"/>
    <property type="evidence" value="ECO:0007669"/>
    <property type="project" value="UniProtKB-SubCell"/>
</dbReference>
<keyword evidence="11" id="KW-0482">Metalloprotease</keyword>
<keyword evidence="5 15" id="KW-0645">Protease</keyword>
<dbReference type="Pfam" id="PF02163">
    <property type="entry name" value="Peptidase_M50"/>
    <property type="match status" value="1"/>
</dbReference>
<dbReference type="EMBL" id="PFKZ01000012">
    <property type="protein sequence ID" value="PIY59700.1"/>
    <property type="molecule type" value="Genomic_DNA"/>
</dbReference>
<evidence type="ECO:0000256" key="2">
    <source>
        <dbReference type="ARBA" id="ARBA00004651"/>
    </source>
</evidence>
<feature type="transmembrane region" description="Helical" evidence="13">
    <location>
        <begin position="53"/>
        <end position="74"/>
    </location>
</feature>
<evidence type="ECO:0000256" key="11">
    <source>
        <dbReference type="ARBA" id="ARBA00023049"/>
    </source>
</evidence>
<dbReference type="PANTHER" id="PTHR35864:SF1">
    <property type="entry name" value="ZINC METALLOPROTEASE YWHC-RELATED"/>
    <property type="match status" value="1"/>
</dbReference>
<dbReference type="InterPro" id="IPR052348">
    <property type="entry name" value="Metallopeptidase_M50B"/>
</dbReference>
<evidence type="ECO:0000256" key="13">
    <source>
        <dbReference type="SAM" id="Phobius"/>
    </source>
</evidence>
<name>A0A2M7Q9E4_9BACT</name>
<accession>A0A2M7Q9E4</accession>
<dbReference type="CDD" id="cd06158">
    <property type="entry name" value="S2P-M50_like_1"/>
    <property type="match status" value="1"/>
</dbReference>